<dbReference type="Pfam" id="PF12796">
    <property type="entry name" value="Ank_2"/>
    <property type="match status" value="2"/>
</dbReference>
<dbReference type="EMBL" id="VYYT01000055">
    <property type="protein sequence ID" value="KAK2773597.1"/>
    <property type="molecule type" value="Genomic_DNA"/>
</dbReference>
<feature type="transmembrane region" description="Helical" evidence="4">
    <location>
        <begin position="58"/>
        <end position="80"/>
    </location>
</feature>
<feature type="transmembrane region" description="Helical" evidence="4">
    <location>
        <begin position="327"/>
        <end position="347"/>
    </location>
</feature>
<dbReference type="AlphaFoldDB" id="A0AAE0DB09"/>
<keyword evidence="4" id="KW-0812">Transmembrane</keyword>
<keyword evidence="2 3" id="KW-0040">ANK repeat</keyword>
<comment type="caution">
    <text evidence="6">The sequence shown here is derived from an EMBL/GenBank/DDBJ whole genome shotgun (WGS) entry which is preliminary data.</text>
</comment>
<proteinExistence type="predicted"/>
<evidence type="ECO:0000256" key="5">
    <source>
        <dbReference type="SAM" id="SignalP"/>
    </source>
</evidence>
<keyword evidence="1" id="KW-0677">Repeat</keyword>
<keyword evidence="7" id="KW-1185">Reference proteome</keyword>
<organism evidence="6 7">
    <name type="scientific">Colletotrichum kahawae</name>
    <name type="common">Coffee berry disease fungus</name>
    <dbReference type="NCBI Taxonomy" id="34407"/>
    <lineage>
        <taxon>Eukaryota</taxon>
        <taxon>Fungi</taxon>
        <taxon>Dikarya</taxon>
        <taxon>Ascomycota</taxon>
        <taxon>Pezizomycotina</taxon>
        <taxon>Sordariomycetes</taxon>
        <taxon>Hypocreomycetidae</taxon>
        <taxon>Glomerellales</taxon>
        <taxon>Glomerellaceae</taxon>
        <taxon>Colletotrichum</taxon>
        <taxon>Colletotrichum gloeosporioides species complex</taxon>
    </lineage>
</organism>
<keyword evidence="4" id="KW-1133">Transmembrane helix</keyword>
<dbReference type="SUPFAM" id="SSF48403">
    <property type="entry name" value="Ankyrin repeat"/>
    <property type="match status" value="1"/>
</dbReference>
<accession>A0AAE0DB09</accession>
<evidence type="ECO:0000256" key="4">
    <source>
        <dbReference type="SAM" id="Phobius"/>
    </source>
</evidence>
<evidence type="ECO:0000256" key="2">
    <source>
        <dbReference type="ARBA" id="ARBA00023043"/>
    </source>
</evidence>
<evidence type="ECO:0000313" key="7">
    <source>
        <dbReference type="Proteomes" id="UP001281614"/>
    </source>
</evidence>
<name>A0AAE0DB09_COLKA</name>
<feature type="transmembrane region" description="Helical" evidence="4">
    <location>
        <begin position="241"/>
        <end position="261"/>
    </location>
</feature>
<dbReference type="Gene3D" id="1.25.40.20">
    <property type="entry name" value="Ankyrin repeat-containing domain"/>
    <property type="match status" value="1"/>
</dbReference>
<dbReference type="PROSITE" id="PS50297">
    <property type="entry name" value="ANK_REP_REGION"/>
    <property type="match status" value="2"/>
</dbReference>
<feature type="chain" id="PRO_5042143981" evidence="5">
    <location>
        <begin position="20"/>
        <end position="951"/>
    </location>
</feature>
<dbReference type="InterPro" id="IPR002110">
    <property type="entry name" value="Ankyrin_rpt"/>
</dbReference>
<protein>
    <submittedName>
        <fullName evidence="6">Ankyrin repeat domain-containing protein 28</fullName>
    </submittedName>
</protein>
<evidence type="ECO:0000256" key="1">
    <source>
        <dbReference type="ARBA" id="ARBA00022737"/>
    </source>
</evidence>
<evidence type="ECO:0000256" key="3">
    <source>
        <dbReference type="PROSITE-ProRule" id="PRU00023"/>
    </source>
</evidence>
<feature type="repeat" description="ANK" evidence="3">
    <location>
        <begin position="876"/>
        <end position="908"/>
    </location>
</feature>
<reference evidence="6" key="1">
    <citation type="submission" date="2023-02" db="EMBL/GenBank/DDBJ databases">
        <title>Colletotrichum kahawae CIFC_Que2 genome sequencing and assembly.</title>
        <authorList>
            <person name="Baroncelli R."/>
        </authorList>
    </citation>
    <scope>NUCLEOTIDE SEQUENCE</scope>
    <source>
        <strain evidence="6">CIFC_Que2</strain>
    </source>
</reference>
<dbReference type="PROSITE" id="PS50088">
    <property type="entry name" value="ANK_REPEAT"/>
    <property type="match status" value="2"/>
</dbReference>
<dbReference type="InterPro" id="IPR036770">
    <property type="entry name" value="Ankyrin_rpt-contain_sf"/>
</dbReference>
<sequence>MLHLTYSLIALGLAGHAAADGWDDFTNNLATDLAPIISLFGEQATKQYLSESITWLDYFIFSMAPIGILTALVSAIRVCGSSSLRAFIGRAKEGTGDVEAELLSSTSRDVCELYNKGGITRIFGRPKILEFVHDPNAPDSEFTDPVGMAGISTFRKYAETDHGKDEWEPFPECRDKFPPEEYAPNLSHNVGIKRLDYMWFVMAAILGFVLQAGVLIFAGIATYLLRLEKEGAQPPSYACPMSIIGTAMVCGGMFLCAFLVGESTEERIYARRRDSESSRRSTIYWLQPPQVLGDQTFESFCYVVEGHGGSLSEYVSSWKKDNTTASWYVWLAVSITVVGFVLQFVGFRGTHSAISMAQLGATLIMTVARAALRTQRLDTKENMFTHLGDLKYHIKGHELDWLAIRMGSTQLKNRPQASRKTDSTKIADFERLSWSFHGMAELGEKNEKIKKGLCNRTLSRNFANDMVSVRDMAEKLALAIESVADVFFSTATMKKSWLRADVLSWAVKCGLSFSNGERNIEELSIHFHRELNDFGDDGIHWRLENRHNLEGILGLWLWSLISNHEPVTADYRRPGALDRGTTPKRRIISFDDDLEVLGFNMWNRGSRPYTLKETVKAANDQCNPSTIWHQNDQGTFIPLETDKAPLPGFDGTRYCQLFGWYTGGGHASTSGSTESLTPRQTWAIPATSNTLSLCAQEMLGVFVKSILNATVGIGQVELDSTNPFLKSILVSKAVDAIVASGVASTDDAIWCILPQVVVKERLAGRTLLWHAASIGYEKLVDFLLRDKGSDVEQNNTEFNFDVELGDSERGRTPLWQAAANGHDSVVRILLNHGANAEATDKDEITALVKAAENGCQAVVRMLIERGGAGLSLKSASSRTALHLAAANGHAGVVHLLLEEGADDKVTDESNATPLSLAIDSGHATTIKLLNAHRADHHRTQMSHQSTENDEM</sequence>
<feature type="repeat" description="ANK" evidence="3">
    <location>
        <begin position="809"/>
        <end position="841"/>
    </location>
</feature>
<feature type="signal peptide" evidence="5">
    <location>
        <begin position="1"/>
        <end position="19"/>
    </location>
</feature>
<gene>
    <name evidence="6" type="ORF">CKAH01_13515</name>
</gene>
<dbReference type="SMART" id="SM00248">
    <property type="entry name" value="ANK"/>
    <property type="match status" value="5"/>
</dbReference>
<feature type="transmembrane region" description="Helical" evidence="4">
    <location>
        <begin position="197"/>
        <end position="221"/>
    </location>
</feature>
<dbReference type="PANTHER" id="PTHR24171">
    <property type="entry name" value="ANKYRIN REPEAT DOMAIN-CONTAINING PROTEIN 39-RELATED"/>
    <property type="match status" value="1"/>
</dbReference>
<dbReference type="Proteomes" id="UP001281614">
    <property type="component" value="Unassembled WGS sequence"/>
</dbReference>
<keyword evidence="5" id="KW-0732">Signal</keyword>
<keyword evidence="4" id="KW-0472">Membrane</keyword>
<evidence type="ECO:0000313" key="6">
    <source>
        <dbReference type="EMBL" id="KAK2773597.1"/>
    </source>
</evidence>